<comment type="caution">
    <text evidence="1">The sequence shown here is derived from an EMBL/GenBank/DDBJ whole genome shotgun (WGS) entry which is preliminary data.</text>
</comment>
<reference evidence="1" key="1">
    <citation type="journal article" date="2015" name="Nature">
        <title>Complex archaea that bridge the gap between prokaryotes and eukaryotes.</title>
        <authorList>
            <person name="Spang A."/>
            <person name="Saw J.H."/>
            <person name="Jorgensen S.L."/>
            <person name="Zaremba-Niedzwiedzka K."/>
            <person name="Martijn J."/>
            <person name="Lind A.E."/>
            <person name="van Eijk R."/>
            <person name="Schleper C."/>
            <person name="Guy L."/>
            <person name="Ettema T.J."/>
        </authorList>
    </citation>
    <scope>NUCLEOTIDE SEQUENCE</scope>
</reference>
<protein>
    <submittedName>
        <fullName evidence="1">Uncharacterized protein</fullName>
    </submittedName>
</protein>
<name>A0A0F9L3C5_9ZZZZ</name>
<accession>A0A0F9L3C5</accession>
<dbReference type="AlphaFoldDB" id="A0A0F9L3C5"/>
<gene>
    <name evidence="1" type="ORF">LCGC14_1249680</name>
</gene>
<sequence length="125" mass="14249">MSQSIYDVAKSKPDVWIRMSNCTTENQECDLGETGGMLRWCTCCNCYGSPNRPCFCGCMVLQREDGLFWGGEYHWVDDWRIHAEHYFSIESASQVASALSADNGLISVYLIHTDWKKAKPEVIVR</sequence>
<evidence type="ECO:0000313" key="1">
    <source>
        <dbReference type="EMBL" id="KKM89349.1"/>
    </source>
</evidence>
<organism evidence="1">
    <name type="scientific">marine sediment metagenome</name>
    <dbReference type="NCBI Taxonomy" id="412755"/>
    <lineage>
        <taxon>unclassified sequences</taxon>
        <taxon>metagenomes</taxon>
        <taxon>ecological metagenomes</taxon>
    </lineage>
</organism>
<proteinExistence type="predicted"/>
<dbReference type="EMBL" id="LAZR01006830">
    <property type="protein sequence ID" value="KKM89349.1"/>
    <property type="molecule type" value="Genomic_DNA"/>
</dbReference>